<proteinExistence type="predicted"/>
<evidence type="ECO:0000313" key="2">
    <source>
        <dbReference type="EMBL" id="WFD08872.1"/>
    </source>
</evidence>
<dbReference type="PROSITE" id="PS51379">
    <property type="entry name" value="4FE4S_FER_2"/>
    <property type="match status" value="2"/>
</dbReference>
<reference evidence="2 3" key="1">
    <citation type="submission" date="2023-03" db="EMBL/GenBank/DDBJ databases">
        <title>Complete genome sequence of Tepidibacter sp. SWIR-1, isolated from a deep-sea hydrothermal vent.</title>
        <authorList>
            <person name="Li X."/>
        </authorList>
    </citation>
    <scope>NUCLEOTIDE SEQUENCE [LARGE SCALE GENOMIC DNA]</scope>
    <source>
        <strain evidence="2 3">SWIR-1</strain>
    </source>
</reference>
<dbReference type="Proteomes" id="UP001222800">
    <property type="component" value="Chromosome"/>
</dbReference>
<sequence length="234" mass="25343">MKRQIIEINQEKCIGCGLCANACHQGAIKVIDGKAKLMSDSYCDGLGMCLPACPVDAIKLTEKETVEFDQSRKGYATNKKKTSGGCPGSASKVLKSNSGCGCSGSSPKQINTTESQLNQWPVQLKLASPSADFWDNADILIAADCCAYSYSNFHNDFMKNKITVIGCPKLDDNQYYIDKLTEIFKTKDINSITVTRMSVPCCGGLVRAVKEAISNSNTKASYNEFVISTDGNII</sequence>
<dbReference type="Gene3D" id="3.30.70.20">
    <property type="match status" value="1"/>
</dbReference>
<evidence type="ECO:0000313" key="3">
    <source>
        <dbReference type="Proteomes" id="UP001222800"/>
    </source>
</evidence>
<organism evidence="2 3">
    <name type="scientific">Tepidibacter hydrothermalis</name>
    <dbReference type="NCBI Taxonomy" id="3036126"/>
    <lineage>
        <taxon>Bacteria</taxon>
        <taxon>Bacillati</taxon>
        <taxon>Bacillota</taxon>
        <taxon>Clostridia</taxon>
        <taxon>Peptostreptococcales</taxon>
        <taxon>Peptostreptococcaceae</taxon>
        <taxon>Tepidibacter</taxon>
    </lineage>
</organism>
<name>A0ABY8E7M1_9FIRM</name>
<dbReference type="EMBL" id="CP120733">
    <property type="protein sequence ID" value="WFD08872.1"/>
    <property type="molecule type" value="Genomic_DNA"/>
</dbReference>
<accession>A0ABY8E7M1</accession>
<dbReference type="SUPFAM" id="SSF54862">
    <property type="entry name" value="4Fe-4S ferredoxins"/>
    <property type="match status" value="1"/>
</dbReference>
<dbReference type="InterPro" id="IPR052911">
    <property type="entry name" value="Corrinoid_activation_enz"/>
</dbReference>
<evidence type="ECO:0000259" key="1">
    <source>
        <dbReference type="PROSITE" id="PS51379"/>
    </source>
</evidence>
<dbReference type="PANTHER" id="PTHR42895:SF1">
    <property type="entry name" value="IRON-SULFUR CLUSTER PROTEIN"/>
    <property type="match status" value="1"/>
</dbReference>
<dbReference type="RefSeq" id="WP_277730789.1">
    <property type="nucleotide sequence ID" value="NZ_CP120733.1"/>
</dbReference>
<protein>
    <submittedName>
        <fullName evidence="2">4Fe-4S binding protein</fullName>
    </submittedName>
</protein>
<dbReference type="InterPro" id="IPR017896">
    <property type="entry name" value="4Fe4S_Fe-S-bd"/>
</dbReference>
<dbReference type="PANTHER" id="PTHR42895">
    <property type="entry name" value="IRON-SULFUR CLUSTER-BINDING PROTEIN-RELATED"/>
    <property type="match status" value="1"/>
</dbReference>
<gene>
    <name evidence="2" type="ORF">P4S50_10760</name>
</gene>
<dbReference type="Pfam" id="PF14697">
    <property type="entry name" value="Fer4_21"/>
    <property type="match status" value="1"/>
</dbReference>
<feature type="domain" description="4Fe-4S ferredoxin-type" evidence="1">
    <location>
        <begin position="4"/>
        <end position="33"/>
    </location>
</feature>
<feature type="domain" description="4Fe-4S ferredoxin-type" evidence="1">
    <location>
        <begin position="34"/>
        <end position="63"/>
    </location>
</feature>
<keyword evidence="3" id="KW-1185">Reference proteome</keyword>